<dbReference type="InterPro" id="IPR008258">
    <property type="entry name" value="Transglycosylase_SLT_dom_1"/>
</dbReference>
<accession>A0AAE9KG53</accession>
<comment type="similarity">
    <text evidence="1">Belongs to the transglycosylase Slt family.</text>
</comment>
<reference evidence="4" key="2">
    <citation type="submission" date="2021-12" db="EMBL/GenBank/DDBJ databases">
        <authorList>
            <person name="Veyrier F.J."/>
        </authorList>
    </citation>
    <scope>NUCLEOTIDE SEQUENCE</scope>
    <source>
        <strain evidence="4">1258/02</strain>
    </source>
</reference>
<evidence type="ECO:0000256" key="1">
    <source>
        <dbReference type="ARBA" id="ARBA00007734"/>
    </source>
</evidence>
<dbReference type="EMBL" id="CP091507">
    <property type="protein sequence ID" value="UOO78510.1"/>
    <property type="molecule type" value="Genomic_DNA"/>
</dbReference>
<evidence type="ECO:0000313" key="4">
    <source>
        <dbReference type="EMBL" id="UOO78510.1"/>
    </source>
</evidence>
<reference evidence="3 5" key="1">
    <citation type="submission" date="2019-03" db="EMBL/GenBank/DDBJ databases">
        <title>Genomic Encyclopedia of Type Strains, Phase IV (KMG-IV): sequencing the most valuable type-strain genomes for metagenomic binning, comparative biology and taxonomic classification.</title>
        <authorList>
            <person name="Goeker M."/>
        </authorList>
    </citation>
    <scope>NUCLEOTIDE SEQUENCE [LARGE SCALE GENOMIC DNA]</scope>
    <source>
        <strain evidence="3 5">DSM 17474</strain>
    </source>
</reference>
<dbReference type="EMBL" id="SLXE01000005">
    <property type="protein sequence ID" value="TCP07910.1"/>
    <property type="molecule type" value="Genomic_DNA"/>
</dbReference>
<dbReference type="KEGG" id="usu:LVJ78_07230"/>
<dbReference type="RefSeq" id="WP_132953003.1">
    <property type="nucleotide sequence ID" value="NZ_CALJUB010000005.1"/>
</dbReference>
<dbReference type="AlphaFoldDB" id="A0AAE9KG53"/>
<gene>
    <name evidence="3" type="ORF">EV680_10532</name>
    <name evidence="4" type="ORF">LVJ78_07230</name>
</gene>
<dbReference type="SUPFAM" id="SSF53955">
    <property type="entry name" value="Lysozyme-like"/>
    <property type="match status" value="1"/>
</dbReference>
<evidence type="ECO:0000313" key="3">
    <source>
        <dbReference type="EMBL" id="TCP07910.1"/>
    </source>
</evidence>
<dbReference type="Gene3D" id="1.10.530.10">
    <property type="match status" value="1"/>
</dbReference>
<feature type="domain" description="Transglycosylase SLT" evidence="2">
    <location>
        <begin position="98"/>
        <end position="191"/>
    </location>
</feature>
<reference evidence="4" key="3">
    <citation type="journal article" date="2022" name="Res Sq">
        <title>Evolution of multicellular longitudinally dividing oral cavity symbionts (Neisseriaceae).</title>
        <authorList>
            <person name="Nyongesa S."/>
            <person name="Weber P."/>
            <person name="Bernet E."/>
            <person name="Pullido F."/>
            <person name="Nieckarz M."/>
            <person name="Delaby M."/>
            <person name="Nieves C."/>
            <person name="Viehboeck T."/>
            <person name="Krause N."/>
            <person name="Rivera-Millot A."/>
            <person name="Nakamura A."/>
            <person name="Vischer N."/>
            <person name="VanNieuwenhze M."/>
            <person name="Brun Y."/>
            <person name="Cava F."/>
            <person name="Bulgheresi S."/>
            <person name="Veyrier F."/>
        </authorList>
    </citation>
    <scope>NUCLEOTIDE SEQUENCE</scope>
    <source>
        <strain evidence="4">1258/02</strain>
    </source>
</reference>
<keyword evidence="5" id="KW-1185">Reference proteome</keyword>
<dbReference type="Pfam" id="PF01464">
    <property type="entry name" value="SLT"/>
    <property type="match status" value="1"/>
</dbReference>
<dbReference type="PANTHER" id="PTHR37423:SF2">
    <property type="entry name" value="MEMBRANE-BOUND LYTIC MUREIN TRANSGLYCOSYLASE C"/>
    <property type="match status" value="1"/>
</dbReference>
<dbReference type="PANTHER" id="PTHR37423">
    <property type="entry name" value="SOLUBLE LYTIC MUREIN TRANSGLYCOSYLASE-RELATED"/>
    <property type="match status" value="1"/>
</dbReference>
<proteinExistence type="inferred from homology"/>
<evidence type="ECO:0000313" key="6">
    <source>
        <dbReference type="Proteomes" id="UP000829756"/>
    </source>
</evidence>
<evidence type="ECO:0000313" key="5">
    <source>
        <dbReference type="Proteomes" id="UP000294721"/>
    </source>
</evidence>
<sequence>MENNALSQTSPLIERRRLLLVGGALLLSPVLARAGAQREETLSDDVASVMRNSVNNANPARLVFAKPADGARWLRDMSARLARFVPDEAERRRLLTHIQYESTRAGLDTQMVLGLIEVESAFRQYAISGVGARGLMQVMPFWKNHIGRAEHNLFDIRTNLRYGCTILRHYNNVERGNLTRALARFNGSLGSNKYPNAVIGAWRNRWQWAG</sequence>
<dbReference type="InterPro" id="IPR023346">
    <property type="entry name" value="Lysozyme-like_dom_sf"/>
</dbReference>
<name>A0AAE9KG53_9NEIS</name>
<dbReference type="CDD" id="cd00254">
    <property type="entry name" value="LT-like"/>
    <property type="match status" value="1"/>
</dbReference>
<dbReference type="Proteomes" id="UP000829756">
    <property type="component" value="Chromosome"/>
</dbReference>
<evidence type="ECO:0000259" key="2">
    <source>
        <dbReference type="Pfam" id="PF01464"/>
    </source>
</evidence>
<organism evidence="4 6">
    <name type="scientific">Uruburuella suis</name>
    <dbReference type="NCBI Taxonomy" id="252130"/>
    <lineage>
        <taxon>Bacteria</taxon>
        <taxon>Pseudomonadati</taxon>
        <taxon>Pseudomonadota</taxon>
        <taxon>Betaproteobacteria</taxon>
        <taxon>Neisseriales</taxon>
        <taxon>Neisseriaceae</taxon>
        <taxon>Uruburuella</taxon>
    </lineage>
</organism>
<protein>
    <submittedName>
        <fullName evidence="4">Lytic transglycosylase domain-containing protein</fullName>
    </submittedName>
    <submittedName>
        <fullName evidence="3">Transglycosylase-like protein with SLT domain</fullName>
    </submittedName>
</protein>
<dbReference type="Proteomes" id="UP000294721">
    <property type="component" value="Unassembled WGS sequence"/>
</dbReference>